<name>A0A2W4EUV9_9HYPH</name>
<dbReference type="InterPro" id="IPR040079">
    <property type="entry name" value="Glutathione_S-Trfase"/>
</dbReference>
<evidence type="ECO:0000259" key="1">
    <source>
        <dbReference type="PROSITE" id="PS50404"/>
    </source>
</evidence>
<evidence type="ECO:0000259" key="2">
    <source>
        <dbReference type="PROSITE" id="PS50405"/>
    </source>
</evidence>
<accession>A0A2W4EUV9</accession>
<protein>
    <submittedName>
        <fullName evidence="3">Glutathione S-transferase</fullName>
    </submittedName>
</protein>
<dbReference type="PROSITE" id="PS50404">
    <property type="entry name" value="GST_NTER"/>
    <property type="match status" value="1"/>
</dbReference>
<dbReference type="InterPro" id="IPR004046">
    <property type="entry name" value="GST_C"/>
</dbReference>
<keyword evidence="3" id="KW-0808">Transferase</keyword>
<comment type="caution">
    <text evidence="3">The sequence shown here is derived from an EMBL/GenBank/DDBJ whole genome shotgun (WGS) entry which is preliminary data.</text>
</comment>
<dbReference type="PANTHER" id="PTHR44051:SF8">
    <property type="entry name" value="GLUTATHIONE S-TRANSFERASE GSTA"/>
    <property type="match status" value="1"/>
</dbReference>
<organism evidence="3 4">
    <name type="scientific">Rhizobium tubonense</name>
    <dbReference type="NCBI Taxonomy" id="484088"/>
    <lineage>
        <taxon>Bacteria</taxon>
        <taxon>Pseudomonadati</taxon>
        <taxon>Pseudomonadota</taxon>
        <taxon>Alphaproteobacteria</taxon>
        <taxon>Hyphomicrobiales</taxon>
        <taxon>Rhizobiaceae</taxon>
        <taxon>Rhizobium/Agrobacterium group</taxon>
        <taxon>Rhizobium</taxon>
    </lineage>
</organism>
<dbReference type="SFLD" id="SFLDS00019">
    <property type="entry name" value="Glutathione_Transferase_(cytos"/>
    <property type="match status" value="1"/>
</dbReference>
<dbReference type="Proteomes" id="UP000248925">
    <property type="component" value="Unassembled WGS sequence"/>
</dbReference>
<evidence type="ECO:0000313" key="3">
    <source>
        <dbReference type="EMBL" id="PZM14543.1"/>
    </source>
</evidence>
<dbReference type="Pfam" id="PF13417">
    <property type="entry name" value="GST_N_3"/>
    <property type="match status" value="1"/>
</dbReference>
<dbReference type="Gene3D" id="1.20.1050.10">
    <property type="match status" value="1"/>
</dbReference>
<dbReference type="EMBL" id="PCDP01000033">
    <property type="protein sequence ID" value="PZM14543.1"/>
    <property type="molecule type" value="Genomic_DNA"/>
</dbReference>
<dbReference type="PANTHER" id="PTHR44051">
    <property type="entry name" value="GLUTATHIONE S-TRANSFERASE-RELATED"/>
    <property type="match status" value="1"/>
</dbReference>
<dbReference type="InterPro" id="IPR004045">
    <property type="entry name" value="Glutathione_S-Trfase_N"/>
</dbReference>
<dbReference type="Gene3D" id="3.40.30.10">
    <property type="entry name" value="Glutaredoxin"/>
    <property type="match status" value="1"/>
</dbReference>
<feature type="domain" description="GST N-terminal" evidence="1">
    <location>
        <begin position="2"/>
        <end position="84"/>
    </location>
</feature>
<dbReference type="InterPro" id="IPR036249">
    <property type="entry name" value="Thioredoxin-like_sf"/>
</dbReference>
<dbReference type="InterPro" id="IPR036282">
    <property type="entry name" value="Glutathione-S-Trfase_C_sf"/>
</dbReference>
<keyword evidence="4" id="KW-1185">Reference proteome</keyword>
<gene>
    <name evidence="3" type="ORF">CPY51_10900</name>
</gene>
<sequence>MSEITLYSYELDENSYRARLLLSMLGLQWKTVAVDMFPGREETLPPMLALNPRGTLPVLADGDLVLAGTEAILSYLAKGYDPAGKWLPEDAAAFGKVAMWLHFSATALAPAFAARLKALFNTGGHETHLRAGARKALRIMDDHMTLRHFGGAEWFVGDGPTLADLTLFPSFALSRDYGIDHDEFPALRRWIRRFRALDGFRTMPGIPDYH</sequence>
<reference evidence="3 4" key="1">
    <citation type="journal article" date="2018" name="Sci. Rep.">
        <title>Rhizobium tumorigenes sp. nov., a novel plant tumorigenic bacterium isolated from cane gall tumors on thornless blackberry.</title>
        <authorList>
            <person name="Kuzmanovi N."/>
            <person name="Smalla K."/>
            <person name="Gronow S."/>
            <person name="PuBawska J."/>
        </authorList>
    </citation>
    <scope>NUCLEOTIDE SEQUENCE [LARGE SCALE GENOMIC DNA]</scope>
    <source>
        <strain evidence="3 4">CCBAU 85046</strain>
    </source>
</reference>
<dbReference type="AlphaFoldDB" id="A0A2W4EUV9"/>
<dbReference type="GO" id="GO:0016740">
    <property type="term" value="F:transferase activity"/>
    <property type="evidence" value="ECO:0007669"/>
    <property type="project" value="UniProtKB-KW"/>
</dbReference>
<dbReference type="SFLD" id="SFLDG00358">
    <property type="entry name" value="Main_(cytGST)"/>
    <property type="match status" value="1"/>
</dbReference>
<dbReference type="SUPFAM" id="SSF47616">
    <property type="entry name" value="GST C-terminal domain-like"/>
    <property type="match status" value="1"/>
</dbReference>
<dbReference type="RefSeq" id="WP_111160264.1">
    <property type="nucleotide sequence ID" value="NZ_PCDP01000033.1"/>
</dbReference>
<dbReference type="OrthoDB" id="9810080at2"/>
<feature type="domain" description="GST C-terminal" evidence="2">
    <location>
        <begin position="90"/>
        <end position="210"/>
    </location>
</feature>
<dbReference type="PROSITE" id="PS50405">
    <property type="entry name" value="GST_CTER"/>
    <property type="match status" value="1"/>
</dbReference>
<dbReference type="SUPFAM" id="SSF52833">
    <property type="entry name" value="Thioredoxin-like"/>
    <property type="match status" value="1"/>
</dbReference>
<evidence type="ECO:0000313" key="4">
    <source>
        <dbReference type="Proteomes" id="UP000248925"/>
    </source>
</evidence>
<dbReference type="Pfam" id="PF00043">
    <property type="entry name" value="GST_C"/>
    <property type="match status" value="1"/>
</dbReference>
<dbReference type="InterPro" id="IPR010987">
    <property type="entry name" value="Glutathione-S-Trfase_C-like"/>
</dbReference>
<proteinExistence type="predicted"/>